<dbReference type="HOGENOM" id="CLU_025298_4_1_1"/>
<dbReference type="Gramene" id="rna23802">
    <property type="protein sequence ID" value="RHN61347.1"/>
    <property type="gene ID" value="gene23802"/>
</dbReference>
<keyword evidence="5" id="KW-0862">Zinc</keyword>
<reference evidence="14" key="3">
    <citation type="submission" date="2015-04" db="UniProtKB">
        <authorList>
            <consortium name="EnsemblPlants"/>
        </authorList>
    </citation>
    <scope>IDENTIFICATION</scope>
    <source>
        <strain evidence="14">cv. Jemalong A17</strain>
    </source>
</reference>
<feature type="compositionally biased region" description="Polar residues" evidence="10">
    <location>
        <begin position="110"/>
        <end position="124"/>
    </location>
</feature>
<keyword evidence="6" id="KW-0805">Transcription regulation</keyword>
<dbReference type="GO" id="GO:0009640">
    <property type="term" value="P:photomorphogenesis"/>
    <property type="evidence" value="ECO:0000318"/>
    <property type="project" value="GO_Central"/>
</dbReference>
<dbReference type="GO" id="GO:0005634">
    <property type="term" value="C:nucleus"/>
    <property type="evidence" value="ECO:0000318"/>
    <property type="project" value="GO_Central"/>
</dbReference>
<reference evidence="12 15" key="2">
    <citation type="journal article" date="2014" name="BMC Genomics">
        <title>An improved genome release (version Mt4.0) for the model legume Medicago truncatula.</title>
        <authorList>
            <person name="Tang H."/>
            <person name="Krishnakumar V."/>
            <person name="Bidwell S."/>
            <person name="Rosen B."/>
            <person name="Chan A."/>
            <person name="Zhou S."/>
            <person name="Gentzbittel L."/>
            <person name="Childs K.L."/>
            <person name="Yandell M."/>
            <person name="Gundlach H."/>
            <person name="Mayer K.F."/>
            <person name="Schwartz D.C."/>
            <person name="Town C.D."/>
        </authorList>
    </citation>
    <scope>GENOME REANNOTATION</scope>
    <source>
        <strain evidence="14 15">cv. Jemalong A17</strain>
    </source>
</reference>
<reference evidence="16" key="4">
    <citation type="journal article" date="2018" name="Nat. Plants">
        <title>Whole-genome landscape of Medicago truncatula symbiotic genes.</title>
        <authorList>
            <person name="Pecrix Y."/>
            <person name="Staton S.E."/>
            <person name="Sallet E."/>
            <person name="Lelandais-Briere C."/>
            <person name="Moreau S."/>
            <person name="Carrere S."/>
            <person name="Blein T."/>
            <person name="Jardinaud M.F."/>
            <person name="Latrasse D."/>
            <person name="Zouine M."/>
            <person name="Zahm M."/>
            <person name="Kreplak J."/>
            <person name="Mayjonade B."/>
            <person name="Satge C."/>
            <person name="Perez M."/>
            <person name="Cauet S."/>
            <person name="Marande W."/>
            <person name="Chantry-Darmon C."/>
            <person name="Lopez-Roques C."/>
            <person name="Bouchez O."/>
            <person name="Berard A."/>
            <person name="Debelle F."/>
            <person name="Munos S."/>
            <person name="Bendahmane A."/>
            <person name="Berges H."/>
            <person name="Niebel A."/>
            <person name="Buitink J."/>
            <person name="Frugier F."/>
            <person name="Benhamed M."/>
            <person name="Crespi M."/>
            <person name="Gouzy J."/>
            <person name="Gamas P."/>
        </authorList>
    </citation>
    <scope>NUCLEOTIDE SEQUENCE [LARGE SCALE GENOMIC DNA]</scope>
    <source>
        <strain evidence="16">cv. Jemalong A17</strain>
    </source>
</reference>
<keyword evidence="2" id="KW-0479">Metal-binding</keyword>
<dbReference type="PANTHER" id="PTHR31832">
    <property type="entry name" value="B-BOX ZINC FINGER PROTEIN 22"/>
    <property type="match status" value="1"/>
</dbReference>
<dbReference type="CDD" id="cd19821">
    <property type="entry name" value="Bbox1_BBX-like"/>
    <property type="match status" value="2"/>
</dbReference>
<dbReference type="InterPro" id="IPR051979">
    <property type="entry name" value="B-box_zinc_finger"/>
</dbReference>
<dbReference type="Proteomes" id="UP000002051">
    <property type="component" value="Chromosome 4"/>
</dbReference>
<feature type="domain" description="B box-type" evidence="11">
    <location>
        <begin position="53"/>
        <end position="100"/>
    </location>
</feature>
<dbReference type="EnsemblPlants" id="AES89209">
    <property type="protein sequence ID" value="AES89209"/>
    <property type="gene ID" value="MTR_4g071200"/>
</dbReference>
<reference evidence="13" key="5">
    <citation type="journal article" date="2018" name="Nat. Plants">
        <title>Whole-genome landscape of Medicago truncatula symbiotic genes.</title>
        <authorList>
            <person name="Pecrix Y."/>
            <person name="Gamas P."/>
            <person name="Carrere S."/>
        </authorList>
    </citation>
    <scope>NUCLEOTIDE SEQUENCE</scope>
    <source>
        <tissue evidence="13">Leaves</tissue>
    </source>
</reference>
<reference evidence="12 15" key="1">
    <citation type="journal article" date="2011" name="Nature">
        <title>The Medicago genome provides insight into the evolution of rhizobial symbioses.</title>
        <authorList>
            <person name="Young N.D."/>
            <person name="Debelle F."/>
            <person name="Oldroyd G.E."/>
            <person name="Geurts R."/>
            <person name="Cannon S.B."/>
            <person name="Udvardi M.K."/>
            <person name="Benedito V.A."/>
            <person name="Mayer K.F."/>
            <person name="Gouzy J."/>
            <person name="Schoof H."/>
            <person name="Van de Peer Y."/>
            <person name="Proost S."/>
            <person name="Cook D.R."/>
            <person name="Meyers B.C."/>
            <person name="Spannagl M."/>
            <person name="Cheung F."/>
            <person name="De Mita S."/>
            <person name="Krishnakumar V."/>
            <person name="Gundlach H."/>
            <person name="Zhou S."/>
            <person name="Mudge J."/>
            <person name="Bharti A.K."/>
            <person name="Murray J.D."/>
            <person name="Naoumkina M.A."/>
            <person name="Rosen B."/>
            <person name="Silverstein K.A."/>
            <person name="Tang H."/>
            <person name="Rombauts S."/>
            <person name="Zhao P.X."/>
            <person name="Zhou P."/>
            <person name="Barbe V."/>
            <person name="Bardou P."/>
            <person name="Bechner M."/>
            <person name="Bellec A."/>
            <person name="Berger A."/>
            <person name="Berges H."/>
            <person name="Bidwell S."/>
            <person name="Bisseling T."/>
            <person name="Choisne N."/>
            <person name="Couloux A."/>
            <person name="Denny R."/>
            <person name="Deshpande S."/>
            <person name="Dai X."/>
            <person name="Doyle J.J."/>
            <person name="Dudez A.M."/>
            <person name="Farmer A.D."/>
            <person name="Fouteau S."/>
            <person name="Franken C."/>
            <person name="Gibelin C."/>
            <person name="Gish J."/>
            <person name="Goldstein S."/>
            <person name="Gonzalez A.J."/>
            <person name="Green P.J."/>
            <person name="Hallab A."/>
            <person name="Hartog M."/>
            <person name="Hua A."/>
            <person name="Humphray S.J."/>
            <person name="Jeong D.H."/>
            <person name="Jing Y."/>
            <person name="Jocker A."/>
            <person name="Kenton S.M."/>
            <person name="Kim D.J."/>
            <person name="Klee K."/>
            <person name="Lai H."/>
            <person name="Lang C."/>
            <person name="Lin S."/>
            <person name="Macmil S.L."/>
            <person name="Magdelenat G."/>
            <person name="Matthews L."/>
            <person name="McCorrison J."/>
            <person name="Monaghan E.L."/>
            <person name="Mun J.H."/>
            <person name="Najar F.Z."/>
            <person name="Nicholson C."/>
            <person name="Noirot C."/>
            <person name="O'Bleness M."/>
            <person name="Paule C.R."/>
            <person name="Poulain J."/>
            <person name="Prion F."/>
            <person name="Qin B."/>
            <person name="Qu C."/>
            <person name="Retzel E.F."/>
            <person name="Riddle C."/>
            <person name="Sallet E."/>
            <person name="Samain S."/>
            <person name="Samson N."/>
            <person name="Sanders I."/>
            <person name="Saurat O."/>
            <person name="Scarpelli C."/>
            <person name="Schiex T."/>
            <person name="Segurens B."/>
            <person name="Severin A.J."/>
            <person name="Sherrier D.J."/>
            <person name="Shi R."/>
            <person name="Sims S."/>
            <person name="Singer S.R."/>
            <person name="Sinharoy S."/>
            <person name="Sterck L."/>
            <person name="Viollet A."/>
            <person name="Wang B.B."/>
            <person name="Wang K."/>
            <person name="Wang M."/>
            <person name="Wang X."/>
            <person name="Warfsmann J."/>
            <person name="Weissenbach J."/>
            <person name="White D.D."/>
            <person name="White J.D."/>
            <person name="Wiley G.B."/>
            <person name="Wincker P."/>
            <person name="Xing Y."/>
            <person name="Yang L."/>
            <person name="Yao Z."/>
            <person name="Ying F."/>
            <person name="Zhai J."/>
            <person name="Zhou L."/>
            <person name="Zuber A."/>
            <person name="Denarie J."/>
            <person name="Dixon R.A."/>
            <person name="May G.D."/>
            <person name="Schwartz D.C."/>
            <person name="Rogers J."/>
            <person name="Quetier F."/>
            <person name="Town C.D."/>
            <person name="Roe B.A."/>
        </authorList>
    </citation>
    <scope>NUCLEOTIDE SEQUENCE [LARGE SCALE GENOMIC DNA]</scope>
    <source>
        <strain evidence="12">A17</strain>
        <strain evidence="14 15">cv. Jemalong A17</strain>
    </source>
</reference>
<dbReference type="SMART" id="SM00336">
    <property type="entry name" value="BBOX"/>
    <property type="match status" value="2"/>
</dbReference>
<dbReference type="EMBL" id="PSQE01000004">
    <property type="protein sequence ID" value="RHN61347.1"/>
    <property type="molecule type" value="Genomic_DNA"/>
</dbReference>
<keyword evidence="3" id="KW-0677">Repeat</keyword>
<evidence type="ECO:0000256" key="4">
    <source>
        <dbReference type="ARBA" id="ARBA00022771"/>
    </source>
</evidence>
<dbReference type="GO" id="GO:0008270">
    <property type="term" value="F:zinc ion binding"/>
    <property type="evidence" value="ECO:0007669"/>
    <property type="project" value="UniProtKB-KW"/>
</dbReference>
<evidence type="ECO:0000256" key="5">
    <source>
        <dbReference type="ARBA" id="ARBA00022833"/>
    </source>
</evidence>
<dbReference type="InterPro" id="IPR000315">
    <property type="entry name" value="Znf_B-box"/>
</dbReference>
<organism evidence="12 15">
    <name type="scientific">Medicago truncatula</name>
    <name type="common">Barrel medic</name>
    <name type="synonym">Medicago tribuloides</name>
    <dbReference type="NCBI Taxonomy" id="3880"/>
    <lineage>
        <taxon>Eukaryota</taxon>
        <taxon>Viridiplantae</taxon>
        <taxon>Streptophyta</taxon>
        <taxon>Embryophyta</taxon>
        <taxon>Tracheophyta</taxon>
        <taxon>Spermatophyta</taxon>
        <taxon>Magnoliopsida</taxon>
        <taxon>eudicotyledons</taxon>
        <taxon>Gunneridae</taxon>
        <taxon>Pentapetalae</taxon>
        <taxon>rosids</taxon>
        <taxon>fabids</taxon>
        <taxon>Fabales</taxon>
        <taxon>Fabaceae</taxon>
        <taxon>Papilionoideae</taxon>
        <taxon>50 kb inversion clade</taxon>
        <taxon>NPAAA clade</taxon>
        <taxon>Hologalegina</taxon>
        <taxon>IRL clade</taxon>
        <taxon>Trifolieae</taxon>
        <taxon>Medicago</taxon>
    </lineage>
</organism>
<dbReference type="EMBL" id="CM001220">
    <property type="protein sequence ID" value="AES89209.1"/>
    <property type="molecule type" value="Genomic_DNA"/>
</dbReference>
<evidence type="ECO:0000313" key="15">
    <source>
        <dbReference type="Proteomes" id="UP000002051"/>
    </source>
</evidence>
<dbReference type="Proteomes" id="UP000265566">
    <property type="component" value="Chromosome 4"/>
</dbReference>
<gene>
    <name evidence="14" type="primary">11446546</name>
    <name evidence="12" type="ordered locus">MTR_4g071200</name>
    <name evidence="13" type="ORF">MtrunA17_Chr4g0035651</name>
</gene>
<dbReference type="GO" id="GO:0006355">
    <property type="term" value="P:regulation of DNA-templated transcription"/>
    <property type="evidence" value="ECO:0000318"/>
    <property type="project" value="GO_Central"/>
</dbReference>
<evidence type="ECO:0000256" key="6">
    <source>
        <dbReference type="ARBA" id="ARBA00023015"/>
    </source>
</evidence>
<evidence type="ECO:0000313" key="16">
    <source>
        <dbReference type="Proteomes" id="UP000265566"/>
    </source>
</evidence>
<proteinExistence type="predicted"/>
<dbReference type="AlphaFoldDB" id="G7JIM6"/>
<dbReference type="PANTHER" id="PTHR31832:SF84">
    <property type="entry name" value="TRANSCRIPTION FACTOR INTERACTOR AND REGULATOR ZNF-B FAMILY-RELATED"/>
    <property type="match status" value="1"/>
</dbReference>
<dbReference type="PaxDb" id="3880-AES89209"/>
<evidence type="ECO:0000256" key="3">
    <source>
        <dbReference type="ARBA" id="ARBA00022737"/>
    </source>
</evidence>
<evidence type="ECO:0000313" key="14">
    <source>
        <dbReference type="EnsemblPlants" id="AES89209"/>
    </source>
</evidence>
<evidence type="ECO:0000256" key="10">
    <source>
        <dbReference type="SAM" id="MobiDB-lite"/>
    </source>
</evidence>
<keyword evidence="8" id="KW-0539">Nucleus</keyword>
<sequence length="224" mass="25267">MKIQCDACHKQEASLFCPADEAALCNQCDRNIHYANKVSAKHKRFTLHHPTSKDTPLCDICKERRAYLFCKEDRAILCRECDIPIHEINKLTKQHNRFLLTGVKIGASSSCSNPTISNGSELRTSSPRPSSFSSENNSCSQSSFKENMVCDTVSTSSISEYLIETIPGYCMEDLFDASFAPNNVFCNKDYYEQNQDLQVINMSDWVPQSQVRFPQLSANSNVPN</sequence>
<protein>
    <submittedName>
        <fullName evidence="13">Putative transcription factor interactor and regulator Znf-B family</fullName>
    </submittedName>
    <submittedName>
        <fullName evidence="12">Salt tolerance-like protein</fullName>
    </submittedName>
</protein>
<dbReference type="Gene3D" id="3.30.160.60">
    <property type="entry name" value="Classic Zinc Finger"/>
    <property type="match status" value="1"/>
</dbReference>
<feature type="domain" description="B box-type" evidence="11">
    <location>
        <begin position="1"/>
        <end position="47"/>
    </location>
</feature>
<keyword evidence="7" id="KW-0804">Transcription</keyword>
<evidence type="ECO:0000313" key="12">
    <source>
        <dbReference type="EMBL" id="AES89209.1"/>
    </source>
</evidence>
<accession>G7JIM6</accession>
<keyword evidence="4 9" id="KW-0863">Zinc-finger</keyword>
<dbReference type="OrthoDB" id="153872at2759"/>
<evidence type="ECO:0000256" key="9">
    <source>
        <dbReference type="PROSITE-ProRule" id="PRU00024"/>
    </source>
</evidence>
<name>G7JIM6_MEDTR</name>
<evidence type="ECO:0000313" key="13">
    <source>
        <dbReference type="EMBL" id="RHN61347.1"/>
    </source>
</evidence>
<dbReference type="PROSITE" id="PS50119">
    <property type="entry name" value="ZF_BBOX"/>
    <property type="match status" value="2"/>
</dbReference>
<dbReference type="KEGG" id="mtr:11446546"/>
<dbReference type="OMA" id="ANEHTTK"/>
<evidence type="ECO:0000256" key="2">
    <source>
        <dbReference type="ARBA" id="ARBA00022723"/>
    </source>
</evidence>
<keyword evidence="15" id="KW-1185">Reference proteome</keyword>
<evidence type="ECO:0000256" key="7">
    <source>
        <dbReference type="ARBA" id="ARBA00023163"/>
    </source>
</evidence>
<dbReference type="InterPro" id="IPR049808">
    <property type="entry name" value="CONSTANS-like_Bbox1"/>
</dbReference>
<feature type="region of interest" description="Disordered" evidence="10">
    <location>
        <begin position="110"/>
        <end position="141"/>
    </location>
</feature>
<comment type="subcellular location">
    <subcellularLocation>
        <location evidence="1">Nucleus</location>
    </subcellularLocation>
</comment>
<dbReference type="Pfam" id="PF00643">
    <property type="entry name" value="zf-B_box"/>
    <property type="match status" value="2"/>
</dbReference>
<evidence type="ECO:0000259" key="11">
    <source>
        <dbReference type="PROSITE" id="PS50119"/>
    </source>
</evidence>
<evidence type="ECO:0000256" key="8">
    <source>
        <dbReference type="ARBA" id="ARBA00023242"/>
    </source>
</evidence>
<feature type="compositionally biased region" description="Low complexity" evidence="10">
    <location>
        <begin position="125"/>
        <end position="141"/>
    </location>
</feature>
<evidence type="ECO:0000256" key="1">
    <source>
        <dbReference type="ARBA" id="ARBA00004123"/>
    </source>
</evidence>
<dbReference type="eggNOG" id="ENOG502QUWE">
    <property type="taxonomic scope" value="Eukaryota"/>
</dbReference>